<protein>
    <submittedName>
        <fullName evidence="1">Uncharacterized protein</fullName>
    </submittedName>
</protein>
<sequence length="183" mass="19642">AARPPAAAGAHAAQVQRDAAAPVHRIHGVFADVLHHPVKQRHVEAGGRIERQLGFDGKLHLARHPAFEVGDGIARGVVQVFGLEHRHRADVAEALRNDFQALNILAQFLHNGLVVKALRLAQVHTGAAAGNAAAPPAHRHQAAWQYPQLYFLPGFGAAARPAHLSLGATRRHRLLGHDGLPKL</sequence>
<reference evidence="1" key="1">
    <citation type="journal article" date="2019" name="Sci. Rep.">
        <title>Draft genome of Tanacetum cinerariifolium, the natural source of mosquito coil.</title>
        <authorList>
            <person name="Yamashiro T."/>
            <person name="Shiraishi A."/>
            <person name="Satake H."/>
            <person name="Nakayama K."/>
        </authorList>
    </citation>
    <scope>NUCLEOTIDE SEQUENCE</scope>
</reference>
<comment type="caution">
    <text evidence="1">The sequence shown here is derived from an EMBL/GenBank/DDBJ whole genome shotgun (WGS) entry which is preliminary data.</text>
</comment>
<name>A0A699RAX7_TANCI</name>
<accession>A0A699RAX7</accession>
<evidence type="ECO:0000313" key="1">
    <source>
        <dbReference type="EMBL" id="GFC83610.1"/>
    </source>
</evidence>
<proteinExistence type="predicted"/>
<dbReference type="AlphaFoldDB" id="A0A699RAX7"/>
<feature type="non-terminal residue" evidence="1">
    <location>
        <position position="1"/>
    </location>
</feature>
<gene>
    <name evidence="1" type="ORF">Tci_855580</name>
</gene>
<organism evidence="1">
    <name type="scientific">Tanacetum cinerariifolium</name>
    <name type="common">Dalmatian daisy</name>
    <name type="synonym">Chrysanthemum cinerariifolium</name>
    <dbReference type="NCBI Taxonomy" id="118510"/>
    <lineage>
        <taxon>Eukaryota</taxon>
        <taxon>Viridiplantae</taxon>
        <taxon>Streptophyta</taxon>
        <taxon>Embryophyta</taxon>
        <taxon>Tracheophyta</taxon>
        <taxon>Spermatophyta</taxon>
        <taxon>Magnoliopsida</taxon>
        <taxon>eudicotyledons</taxon>
        <taxon>Gunneridae</taxon>
        <taxon>Pentapetalae</taxon>
        <taxon>asterids</taxon>
        <taxon>campanulids</taxon>
        <taxon>Asterales</taxon>
        <taxon>Asteraceae</taxon>
        <taxon>Asteroideae</taxon>
        <taxon>Anthemideae</taxon>
        <taxon>Anthemidinae</taxon>
        <taxon>Tanacetum</taxon>
    </lineage>
</organism>
<dbReference type="EMBL" id="BKCJ011090363">
    <property type="protein sequence ID" value="GFC83610.1"/>
    <property type="molecule type" value="Genomic_DNA"/>
</dbReference>